<accession>A0A238JMF0</accession>
<evidence type="ECO:0000256" key="2">
    <source>
        <dbReference type="ARBA" id="ARBA00022531"/>
    </source>
</evidence>
<dbReference type="GO" id="GO:0015979">
    <property type="term" value="P:photosynthesis"/>
    <property type="evidence" value="ECO:0007669"/>
    <property type="project" value="UniProtKB-KW"/>
</dbReference>
<evidence type="ECO:0000256" key="4">
    <source>
        <dbReference type="ARBA" id="ARBA00023181"/>
    </source>
</evidence>
<feature type="transmembrane region" description="Helical" evidence="6">
    <location>
        <begin position="23"/>
        <end position="44"/>
    </location>
</feature>
<keyword evidence="6" id="KW-0812">Transmembrane</keyword>
<keyword evidence="4 5" id="KW-0077">Bacteriochlorophyll biosynthesis</keyword>
<keyword evidence="3 5" id="KW-0149">Chlorophyll biosynthesis</keyword>
<dbReference type="GO" id="GO:0030494">
    <property type="term" value="P:bacteriochlorophyll biosynthetic process"/>
    <property type="evidence" value="ECO:0007669"/>
    <property type="project" value="UniProtKB-KW"/>
</dbReference>
<evidence type="ECO:0000313" key="7">
    <source>
        <dbReference type="EMBL" id="SMX31850.1"/>
    </source>
</evidence>
<dbReference type="Proteomes" id="UP000207598">
    <property type="component" value="Unassembled WGS sequence"/>
</dbReference>
<comment type="similarity">
    <text evidence="5">Belongs to the pufQ family.</text>
</comment>
<dbReference type="PIRSF" id="PIRSF005825">
    <property type="entry name" value="PufQ"/>
    <property type="match status" value="1"/>
</dbReference>
<keyword evidence="8" id="KW-1185">Reference proteome</keyword>
<evidence type="ECO:0000256" key="1">
    <source>
        <dbReference type="ARBA" id="ARBA00003128"/>
    </source>
</evidence>
<evidence type="ECO:0000256" key="5">
    <source>
        <dbReference type="PIRNR" id="PIRNR005825"/>
    </source>
</evidence>
<organism evidence="7 8">
    <name type="scientific">Maliponia aquimaris</name>
    <dbReference type="NCBI Taxonomy" id="1673631"/>
    <lineage>
        <taxon>Bacteria</taxon>
        <taxon>Pseudomonadati</taxon>
        <taxon>Pseudomonadota</taxon>
        <taxon>Alphaproteobacteria</taxon>
        <taxon>Rhodobacterales</taxon>
        <taxon>Paracoccaceae</taxon>
        <taxon>Maliponia</taxon>
    </lineage>
</organism>
<evidence type="ECO:0000313" key="8">
    <source>
        <dbReference type="Proteomes" id="UP000207598"/>
    </source>
</evidence>
<dbReference type="RefSeq" id="WP_094018976.1">
    <property type="nucleotide sequence ID" value="NZ_FXYF01000001.1"/>
</dbReference>
<dbReference type="OrthoDB" id="7872505at2"/>
<reference evidence="7 8" key="1">
    <citation type="submission" date="2017-05" db="EMBL/GenBank/DDBJ databases">
        <authorList>
            <person name="Song R."/>
            <person name="Chenine A.L."/>
            <person name="Ruprecht R.M."/>
        </authorList>
    </citation>
    <scope>NUCLEOTIDE SEQUENCE [LARGE SCALE GENOMIC DNA]</scope>
    <source>
        <strain evidence="7 8">CECT 8898</strain>
    </source>
</reference>
<proteinExistence type="inferred from homology"/>
<dbReference type="AlphaFoldDB" id="A0A238JMF0"/>
<keyword evidence="2 5" id="KW-0602">Photosynthesis</keyword>
<gene>
    <name evidence="7" type="ORF">MAA8898_00060</name>
</gene>
<name>A0A238JMF0_9RHOB</name>
<dbReference type="EMBL" id="FXYF01000001">
    <property type="protein sequence ID" value="SMX31850.1"/>
    <property type="molecule type" value="Genomic_DNA"/>
</dbReference>
<sequence length="75" mass="8582">MADVTSNTPRPHHHAPRRRGAEFYTYFALIFIAALPFAAVDWILEIARRHTLNLRGPLARAWAEADRITPLLFSL</sequence>
<evidence type="ECO:0000256" key="6">
    <source>
        <dbReference type="SAM" id="Phobius"/>
    </source>
</evidence>
<evidence type="ECO:0000256" key="3">
    <source>
        <dbReference type="ARBA" id="ARBA00023171"/>
    </source>
</evidence>
<protein>
    <recommendedName>
        <fullName evidence="5">Protein pufQ</fullName>
    </recommendedName>
</protein>
<dbReference type="InterPro" id="IPR008800">
    <property type="entry name" value="PufQ_cyt-su"/>
</dbReference>
<dbReference type="Pfam" id="PF05398">
    <property type="entry name" value="PufQ"/>
    <property type="match status" value="1"/>
</dbReference>
<comment type="function">
    <text evidence="1 5">Required for bacteriochlorophyll biosynthesis. Directly involved in the assembly of both the B875 and B800-850 pigment-protein complexes.</text>
</comment>
<keyword evidence="6" id="KW-1133">Transmembrane helix</keyword>
<keyword evidence="6" id="KW-0472">Membrane</keyword>